<evidence type="ECO:0000313" key="1">
    <source>
        <dbReference type="EMBL" id="JAD66367.1"/>
    </source>
</evidence>
<dbReference type="AlphaFoldDB" id="A0A0A9C496"/>
<name>A0A0A9C496_ARUDO</name>
<reference evidence="1" key="2">
    <citation type="journal article" date="2015" name="Data Brief">
        <title>Shoot transcriptome of the giant reed, Arundo donax.</title>
        <authorList>
            <person name="Barrero R.A."/>
            <person name="Guerrero F.D."/>
            <person name="Moolhuijzen P."/>
            <person name="Goolsby J.A."/>
            <person name="Tidwell J."/>
            <person name="Bellgard S.E."/>
            <person name="Bellgard M.I."/>
        </authorList>
    </citation>
    <scope>NUCLEOTIDE SEQUENCE</scope>
    <source>
        <tissue evidence="1">Shoot tissue taken approximately 20 cm above the soil surface</tissue>
    </source>
</reference>
<proteinExistence type="predicted"/>
<dbReference type="EMBL" id="GBRH01231528">
    <property type="protein sequence ID" value="JAD66367.1"/>
    <property type="molecule type" value="Transcribed_RNA"/>
</dbReference>
<reference evidence="1" key="1">
    <citation type="submission" date="2014-09" db="EMBL/GenBank/DDBJ databases">
        <authorList>
            <person name="Magalhaes I.L.F."/>
            <person name="Oliveira U."/>
            <person name="Santos F.R."/>
            <person name="Vidigal T.H.D.A."/>
            <person name="Brescovit A.D."/>
            <person name="Santos A.J."/>
        </authorList>
    </citation>
    <scope>NUCLEOTIDE SEQUENCE</scope>
    <source>
        <tissue evidence="1">Shoot tissue taken approximately 20 cm above the soil surface</tissue>
    </source>
</reference>
<organism evidence="1">
    <name type="scientific">Arundo donax</name>
    <name type="common">Giant reed</name>
    <name type="synonym">Donax arundinaceus</name>
    <dbReference type="NCBI Taxonomy" id="35708"/>
    <lineage>
        <taxon>Eukaryota</taxon>
        <taxon>Viridiplantae</taxon>
        <taxon>Streptophyta</taxon>
        <taxon>Embryophyta</taxon>
        <taxon>Tracheophyta</taxon>
        <taxon>Spermatophyta</taxon>
        <taxon>Magnoliopsida</taxon>
        <taxon>Liliopsida</taxon>
        <taxon>Poales</taxon>
        <taxon>Poaceae</taxon>
        <taxon>PACMAD clade</taxon>
        <taxon>Arundinoideae</taxon>
        <taxon>Arundineae</taxon>
        <taxon>Arundo</taxon>
    </lineage>
</organism>
<sequence length="31" mass="3475">MVVRKREPVQPRGLAGTSPTRFRCESNPCVC</sequence>
<protein>
    <submittedName>
        <fullName evidence="1">Uncharacterized protein</fullName>
    </submittedName>
</protein>
<accession>A0A0A9C496</accession>